<evidence type="ECO:0000313" key="1">
    <source>
        <dbReference type="EMBL" id="SHK52663.1"/>
    </source>
</evidence>
<accession>A0A1M6T6R6</accession>
<dbReference type="Proteomes" id="UP000184263">
    <property type="component" value="Unassembled WGS sequence"/>
</dbReference>
<evidence type="ECO:0000313" key="2">
    <source>
        <dbReference type="Proteomes" id="UP000184263"/>
    </source>
</evidence>
<dbReference type="EMBL" id="FRBC01000006">
    <property type="protein sequence ID" value="SHK52663.1"/>
    <property type="molecule type" value="Genomic_DNA"/>
</dbReference>
<dbReference type="AlphaFoldDB" id="A0A1M6T6R6"/>
<protein>
    <submittedName>
        <fullName evidence="1">Uncharacterized protein</fullName>
    </submittedName>
</protein>
<gene>
    <name evidence="1" type="ORF">SAMN05216582_106118</name>
</gene>
<organism evidence="1 2">
    <name type="scientific">Selenomonas ruminantium</name>
    <dbReference type="NCBI Taxonomy" id="971"/>
    <lineage>
        <taxon>Bacteria</taxon>
        <taxon>Bacillati</taxon>
        <taxon>Bacillota</taxon>
        <taxon>Negativicutes</taxon>
        <taxon>Selenomonadales</taxon>
        <taxon>Selenomonadaceae</taxon>
        <taxon>Selenomonas</taxon>
    </lineage>
</organism>
<name>A0A1M6T6R6_SELRU</name>
<reference evidence="1 2" key="1">
    <citation type="submission" date="2016-11" db="EMBL/GenBank/DDBJ databases">
        <authorList>
            <person name="Jaros S."/>
            <person name="Januszkiewicz K."/>
            <person name="Wedrychowicz H."/>
        </authorList>
    </citation>
    <scope>NUCLEOTIDE SEQUENCE [LARGE SCALE GENOMIC DNA]</scope>
    <source>
        <strain evidence="1 2">HD4</strain>
    </source>
</reference>
<sequence length="36" mass="4387">MNETYKKQVANFIRKNNLQTLSRVDDFKSKYFSGWE</sequence>
<proteinExistence type="predicted"/>